<name>A0A8S5S1Q8_9CAUD</name>
<organism evidence="2">
    <name type="scientific">Podoviridae sp. ct8Lf7</name>
    <dbReference type="NCBI Taxonomy" id="2827723"/>
    <lineage>
        <taxon>Viruses</taxon>
        <taxon>Duplodnaviria</taxon>
        <taxon>Heunggongvirae</taxon>
        <taxon>Uroviricota</taxon>
        <taxon>Caudoviricetes</taxon>
    </lineage>
</organism>
<reference evidence="2" key="1">
    <citation type="journal article" date="2021" name="Proc. Natl. Acad. Sci. U.S.A.">
        <title>A Catalog of Tens of Thousands of Viruses from Human Metagenomes Reveals Hidden Associations with Chronic Diseases.</title>
        <authorList>
            <person name="Tisza M.J."/>
            <person name="Buck C.B."/>
        </authorList>
    </citation>
    <scope>NUCLEOTIDE SEQUENCE</scope>
    <source>
        <strain evidence="2">Ct8Lf7</strain>
    </source>
</reference>
<evidence type="ECO:0000256" key="1">
    <source>
        <dbReference type="SAM" id="MobiDB-lite"/>
    </source>
</evidence>
<sequence>MLASINKSDNSDISISYLSVELSSVKSSYISYLVFSNCYLTYYSVASELNSGVSSTTGDITNSPPSSLTSGSSFALGTSSEAVYDKSSLSRALA</sequence>
<feature type="compositionally biased region" description="Polar residues" evidence="1">
    <location>
        <begin position="52"/>
        <end position="62"/>
    </location>
</feature>
<feature type="region of interest" description="Disordered" evidence="1">
    <location>
        <begin position="52"/>
        <end position="73"/>
    </location>
</feature>
<feature type="compositionally biased region" description="Low complexity" evidence="1">
    <location>
        <begin position="63"/>
        <end position="73"/>
    </location>
</feature>
<dbReference type="EMBL" id="BK032511">
    <property type="protein sequence ID" value="DAF44647.1"/>
    <property type="molecule type" value="Genomic_DNA"/>
</dbReference>
<accession>A0A8S5S1Q8</accession>
<proteinExistence type="predicted"/>
<evidence type="ECO:0000313" key="2">
    <source>
        <dbReference type="EMBL" id="DAF44647.1"/>
    </source>
</evidence>
<protein>
    <submittedName>
        <fullName evidence="2">Uncharacterized protein</fullName>
    </submittedName>
</protein>